<feature type="signal peptide" evidence="1">
    <location>
        <begin position="1"/>
        <end position="18"/>
    </location>
</feature>
<reference evidence="2" key="2">
    <citation type="submission" date="2021-03" db="UniProtKB">
        <authorList>
            <consortium name="EnsemblPlants"/>
        </authorList>
    </citation>
    <scope>IDENTIFICATION</scope>
</reference>
<evidence type="ECO:0008006" key="4">
    <source>
        <dbReference type="Google" id="ProtNLM"/>
    </source>
</evidence>
<dbReference type="Gramene" id="evm.model.03.95">
    <property type="protein sequence ID" value="cds.evm.model.03.95"/>
    <property type="gene ID" value="evm.TU.03.95"/>
</dbReference>
<organism evidence="2 3">
    <name type="scientific">Cannabis sativa</name>
    <name type="common">Hemp</name>
    <name type="synonym">Marijuana</name>
    <dbReference type="NCBI Taxonomy" id="3483"/>
    <lineage>
        <taxon>Eukaryota</taxon>
        <taxon>Viridiplantae</taxon>
        <taxon>Streptophyta</taxon>
        <taxon>Embryophyta</taxon>
        <taxon>Tracheophyta</taxon>
        <taxon>Spermatophyta</taxon>
        <taxon>Magnoliopsida</taxon>
        <taxon>eudicotyledons</taxon>
        <taxon>Gunneridae</taxon>
        <taxon>Pentapetalae</taxon>
        <taxon>rosids</taxon>
        <taxon>fabids</taxon>
        <taxon>Rosales</taxon>
        <taxon>Cannabaceae</taxon>
        <taxon>Cannabis</taxon>
    </lineage>
</organism>
<evidence type="ECO:0000313" key="2">
    <source>
        <dbReference type="EnsemblPlants" id="cds.evm.model.03.95"/>
    </source>
</evidence>
<name>A0A803PB38_CANSA</name>
<dbReference type="EMBL" id="UZAU01000246">
    <property type="status" value="NOT_ANNOTATED_CDS"/>
    <property type="molecule type" value="Genomic_DNA"/>
</dbReference>
<keyword evidence="3" id="KW-1185">Reference proteome</keyword>
<protein>
    <recommendedName>
        <fullName evidence="4">RNase H type-1 domain-containing protein</fullName>
    </recommendedName>
</protein>
<keyword evidence="1" id="KW-0732">Signal</keyword>
<sequence>MLRRFWFLYVSFAGDGCASSLVPLPDDWVKINYEVKVNSDSMCVVVLAIDHKESVLWVASNILNFSDPLIGEVVACLLGFESTILWKHLFVIIESDFETVINTMKETTFIWDIGN</sequence>
<dbReference type="AlphaFoldDB" id="A0A803PB38"/>
<dbReference type="Proteomes" id="UP000596661">
    <property type="component" value="Chromosome 3"/>
</dbReference>
<evidence type="ECO:0000313" key="3">
    <source>
        <dbReference type="Proteomes" id="UP000596661"/>
    </source>
</evidence>
<reference evidence="2" key="1">
    <citation type="submission" date="2018-11" db="EMBL/GenBank/DDBJ databases">
        <authorList>
            <person name="Grassa J C."/>
        </authorList>
    </citation>
    <scope>NUCLEOTIDE SEQUENCE [LARGE SCALE GENOMIC DNA]</scope>
</reference>
<dbReference type="EnsemblPlants" id="evm.model.03.95">
    <property type="protein sequence ID" value="cds.evm.model.03.95"/>
    <property type="gene ID" value="evm.TU.03.95"/>
</dbReference>
<feature type="chain" id="PRO_5031308751" description="RNase H type-1 domain-containing protein" evidence="1">
    <location>
        <begin position="19"/>
        <end position="115"/>
    </location>
</feature>
<accession>A0A803PB38</accession>
<proteinExistence type="predicted"/>
<evidence type="ECO:0000256" key="1">
    <source>
        <dbReference type="SAM" id="SignalP"/>
    </source>
</evidence>